<evidence type="ECO:0000256" key="4">
    <source>
        <dbReference type="ARBA" id="ARBA00012639"/>
    </source>
</evidence>
<dbReference type="EMBL" id="CDMZ01003017">
    <property type="protein sequence ID" value="CEM44794.1"/>
    <property type="molecule type" value="Genomic_DNA"/>
</dbReference>
<dbReference type="PANTHER" id="PTHR23118:SF42">
    <property type="entry name" value="ATP-CITRATE SYNTHASE"/>
    <property type="match status" value="1"/>
</dbReference>
<dbReference type="Pfam" id="PF24948">
    <property type="entry name" value="Citrate_synth_N"/>
    <property type="match status" value="1"/>
</dbReference>
<dbReference type="GO" id="GO:0005829">
    <property type="term" value="C:cytosol"/>
    <property type="evidence" value="ECO:0007669"/>
    <property type="project" value="TreeGrafter"/>
</dbReference>
<feature type="domain" description="ATP-citrate synthase citrate-binding" evidence="12">
    <location>
        <begin position="241"/>
        <end position="419"/>
    </location>
</feature>
<comment type="subcellular location">
    <subcellularLocation>
        <location evidence="1">Cytoplasm</location>
    </subcellularLocation>
</comment>
<evidence type="ECO:0000256" key="7">
    <source>
        <dbReference type="ARBA" id="ARBA00022553"/>
    </source>
</evidence>
<feature type="domain" description="ATP-citrate synthase ATP-grasp" evidence="13">
    <location>
        <begin position="4"/>
        <end position="230"/>
    </location>
</feature>
<dbReference type="EC" id="2.3.3.8" evidence="4"/>
<keyword evidence="5" id="KW-0963">Cytoplasm</keyword>
<protein>
    <recommendedName>
        <fullName evidence="4">ATP citrate synthase</fullName>
        <ecNumber evidence="4">2.3.3.8</ecNumber>
    </recommendedName>
</protein>
<keyword evidence="10" id="KW-0067">ATP-binding</keyword>
<dbReference type="Gene3D" id="3.30.470.110">
    <property type="match status" value="1"/>
</dbReference>
<dbReference type="AlphaFoldDB" id="A0A0G4HKW7"/>
<evidence type="ECO:0000256" key="6">
    <source>
        <dbReference type="ARBA" id="ARBA00022516"/>
    </source>
</evidence>
<organism evidence="14">
    <name type="scientific">Chromera velia CCMP2878</name>
    <dbReference type="NCBI Taxonomy" id="1169474"/>
    <lineage>
        <taxon>Eukaryota</taxon>
        <taxon>Sar</taxon>
        <taxon>Alveolata</taxon>
        <taxon>Colpodellida</taxon>
        <taxon>Chromeraceae</taxon>
        <taxon>Chromera</taxon>
    </lineage>
</organism>
<sequence length="589" mass="64858">MALSIREATAKRLLGNLSKRNVSIGKDTNYDAVPQEHPWLLEPGMKLVIKPDVLLKRRGKSGLVKLNVTWDEAKAFLKEKMGTELTVEGLTGVFDHFIVEPFFPHDDQTNECYIAMRTVRGGDEILFCAQGGVNVGDVEGKAKKVMVPVDENGKVPKITFGGCFDEVKDAAAKAALPAFVQALYAKFCENHFAFLELNPISFDHKKGEFVILDAAAKLDHTAESVCESTWGDIEFPSPFGRAFTKEEQYIRELDGKTGASLKLTILNPKGRVWTMIAGGGASVVYSDTICDFGLASELANYGEYSGAPSEATTYEYAKTVLSLICAEGTYREEGKILLIGGGIANFTSVADTFRGIIKALKEFAERLKQFKVRVYVRRGGPNYQDGLRMMREVGKQTGIAIKVYGPETYITAIIPIALADDGGAEADKLQKYAELPRARTWVDVRQEDVEKDAKFNKVTDDIAHRSAPGDAPGDSAAGKGAADHGDGRVLFTNQSRCFVWGLQERAVQEMLDFDHVCKRAKPSVAAIIYEFSVSHLRPFYFGSEEIFMPVVQTLKEACEKFPEVDTLVNFASMRSADKVSQLALDFPQV</sequence>
<keyword evidence="8" id="KW-0808">Transferase</keyword>
<comment type="similarity">
    <text evidence="2">In the C-terminal section; belongs to the succinate/malate CoA ligase alpha subunit family.</text>
</comment>
<evidence type="ECO:0000256" key="3">
    <source>
        <dbReference type="ARBA" id="ARBA00010719"/>
    </source>
</evidence>
<evidence type="ECO:0000256" key="10">
    <source>
        <dbReference type="ARBA" id="ARBA00022840"/>
    </source>
</evidence>
<dbReference type="InterPro" id="IPR016102">
    <property type="entry name" value="Succinyl-CoA_synth-like"/>
</dbReference>
<feature type="non-terminal residue" evidence="14">
    <location>
        <position position="589"/>
    </location>
</feature>
<proteinExistence type="inferred from homology"/>
<dbReference type="GO" id="GO:0006633">
    <property type="term" value="P:fatty acid biosynthetic process"/>
    <property type="evidence" value="ECO:0007669"/>
    <property type="project" value="TreeGrafter"/>
</dbReference>
<evidence type="ECO:0000256" key="11">
    <source>
        <dbReference type="ARBA" id="ARBA00023098"/>
    </source>
</evidence>
<keyword evidence="9" id="KW-0547">Nucleotide-binding</keyword>
<evidence type="ECO:0000313" key="14">
    <source>
        <dbReference type="EMBL" id="CEM44794.1"/>
    </source>
</evidence>
<keyword evidence="7" id="KW-0597">Phosphoprotein</keyword>
<evidence type="ECO:0000256" key="1">
    <source>
        <dbReference type="ARBA" id="ARBA00004496"/>
    </source>
</evidence>
<accession>A0A0G4HKW7</accession>
<keyword evidence="11" id="KW-0443">Lipid metabolism</keyword>
<evidence type="ECO:0000256" key="5">
    <source>
        <dbReference type="ARBA" id="ARBA00022490"/>
    </source>
</evidence>
<gene>
    <name evidence="14" type="ORF">Cvel_28624</name>
</gene>
<evidence type="ECO:0000256" key="9">
    <source>
        <dbReference type="ARBA" id="ARBA00022741"/>
    </source>
</evidence>
<keyword evidence="6" id="KW-0444">Lipid biosynthesis</keyword>
<evidence type="ECO:0000259" key="12">
    <source>
        <dbReference type="Pfam" id="PF16114"/>
    </source>
</evidence>
<dbReference type="SUPFAM" id="SSF52210">
    <property type="entry name" value="Succinyl-CoA synthetase domains"/>
    <property type="match status" value="1"/>
</dbReference>
<dbReference type="FunFam" id="3.40.50.261:FF:000004">
    <property type="entry name" value="ATP-citrate synthase subunit"/>
    <property type="match status" value="1"/>
</dbReference>
<dbReference type="Gene3D" id="3.40.50.720">
    <property type="entry name" value="NAD(P)-binding Rossmann-like Domain"/>
    <property type="match status" value="1"/>
</dbReference>
<name>A0A0G4HKW7_9ALVE</name>
<dbReference type="InterPro" id="IPR056749">
    <property type="entry name" value="Citrate_synth_N"/>
</dbReference>
<evidence type="ECO:0000256" key="8">
    <source>
        <dbReference type="ARBA" id="ARBA00022679"/>
    </source>
</evidence>
<dbReference type="GO" id="GO:0005524">
    <property type="term" value="F:ATP binding"/>
    <property type="evidence" value="ECO:0007669"/>
    <property type="project" value="UniProtKB-KW"/>
</dbReference>
<dbReference type="SUPFAM" id="SSF56059">
    <property type="entry name" value="Glutathione synthetase ATP-binding domain-like"/>
    <property type="match status" value="1"/>
</dbReference>
<evidence type="ECO:0000256" key="2">
    <source>
        <dbReference type="ARBA" id="ARBA00005899"/>
    </source>
</evidence>
<dbReference type="InterPro" id="IPR032263">
    <property type="entry name" value="Citrate-bd"/>
</dbReference>
<evidence type="ECO:0000259" key="13">
    <source>
        <dbReference type="Pfam" id="PF24948"/>
    </source>
</evidence>
<reference evidence="14" key="1">
    <citation type="submission" date="2014-11" db="EMBL/GenBank/DDBJ databases">
        <authorList>
            <person name="Otto D Thomas"/>
            <person name="Naeem Raeece"/>
        </authorList>
    </citation>
    <scope>NUCLEOTIDE SEQUENCE</scope>
</reference>
<dbReference type="GO" id="GO:0003878">
    <property type="term" value="F:ATP citrate synthase activity"/>
    <property type="evidence" value="ECO:0007669"/>
    <property type="project" value="UniProtKB-EC"/>
</dbReference>
<dbReference type="GO" id="GO:0006085">
    <property type="term" value="P:acetyl-CoA biosynthetic process"/>
    <property type="evidence" value="ECO:0007669"/>
    <property type="project" value="TreeGrafter"/>
</dbReference>
<dbReference type="PANTHER" id="PTHR23118">
    <property type="entry name" value="ATP-CITRATE SYNTHASE"/>
    <property type="match status" value="1"/>
</dbReference>
<dbReference type="Pfam" id="PF16114">
    <property type="entry name" value="Citrate_bind"/>
    <property type="match status" value="1"/>
</dbReference>
<dbReference type="InterPro" id="IPR002020">
    <property type="entry name" value="Citrate_synthase"/>
</dbReference>
<comment type="similarity">
    <text evidence="3">In the N-terminal section; belongs to the succinate/malate CoA ligase beta subunit family.</text>
</comment>
<dbReference type="Gene3D" id="3.40.50.261">
    <property type="entry name" value="Succinyl-CoA synthetase domains"/>
    <property type="match status" value="1"/>
</dbReference>